<protein>
    <recommendedName>
        <fullName evidence="4">HTH gntR-type domain-containing protein</fullName>
    </recommendedName>
</protein>
<dbReference type="PANTHER" id="PTHR43537:SF45">
    <property type="entry name" value="GNTR FAMILY REGULATORY PROTEIN"/>
    <property type="match status" value="1"/>
</dbReference>
<dbReference type="Pfam" id="PF07729">
    <property type="entry name" value="FCD"/>
    <property type="match status" value="1"/>
</dbReference>
<dbReference type="Proteomes" id="UP000094969">
    <property type="component" value="Chromosome"/>
</dbReference>
<dbReference type="EMBL" id="CP017147">
    <property type="protein sequence ID" value="AOO79094.1"/>
    <property type="molecule type" value="Genomic_DNA"/>
</dbReference>
<organism evidence="5 6">
    <name type="scientific">Bosea vaviloviae</name>
    <dbReference type="NCBI Taxonomy" id="1526658"/>
    <lineage>
        <taxon>Bacteria</taxon>
        <taxon>Pseudomonadati</taxon>
        <taxon>Pseudomonadota</taxon>
        <taxon>Alphaproteobacteria</taxon>
        <taxon>Hyphomicrobiales</taxon>
        <taxon>Boseaceae</taxon>
        <taxon>Bosea</taxon>
    </lineage>
</organism>
<dbReference type="Gene3D" id="1.10.10.10">
    <property type="entry name" value="Winged helix-like DNA-binding domain superfamily/Winged helix DNA-binding domain"/>
    <property type="match status" value="1"/>
</dbReference>
<dbReference type="SUPFAM" id="SSF46785">
    <property type="entry name" value="Winged helix' DNA-binding domain"/>
    <property type="match status" value="1"/>
</dbReference>
<dbReference type="InterPro" id="IPR036390">
    <property type="entry name" value="WH_DNA-bd_sf"/>
</dbReference>
<evidence type="ECO:0000256" key="3">
    <source>
        <dbReference type="ARBA" id="ARBA00023163"/>
    </source>
</evidence>
<feature type="domain" description="HTH gntR-type" evidence="4">
    <location>
        <begin position="4"/>
        <end position="71"/>
    </location>
</feature>
<dbReference type="SMART" id="SM00895">
    <property type="entry name" value="FCD"/>
    <property type="match status" value="1"/>
</dbReference>
<keyword evidence="1" id="KW-0805">Transcription regulation</keyword>
<dbReference type="InterPro" id="IPR011711">
    <property type="entry name" value="GntR_C"/>
</dbReference>
<keyword evidence="2" id="KW-0238">DNA-binding</keyword>
<dbReference type="InterPro" id="IPR000524">
    <property type="entry name" value="Tscrpt_reg_HTH_GntR"/>
</dbReference>
<dbReference type="CDD" id="cd07377">
    <property type="entry name" value="WHTH_GntR"/>
    <property type="match status" value="1"/>
</dbReference>
<name>A0A1D7TVE9_9HYPH</name>
<gene>
    <name evidence="5" type="ORF">BHK69_00015</name>
</gene>
<dbReference type="STRING" id="1526658.BHK69_00015"/>
<dbReference type="InterPro" id="IPR036388">
    <property type="entry name" value="WH-like_DNA-bd_sf"/>
</dbReference>
<dbReference type="SUPFAM" id="SSF48008">
    <property type="entry name" value="GntR ligand-binding domain-like"/>
    <property type="match status" value="1"/>
</dbReference>
<keyword evidence="3" id="KW-0804">Transcription</keyword>
<dbReference type="Gene3D" id="1.20.120.530">
    <property type="entry name" value="GntR ligand-binding domain-like"/>
    <property type="match status" value="1"/>
</dbReference>
<evidence type="ECO:0000313" key="5">
    <source>
        <dbReference type="EMBL" id="AOO79094.1"/>
    </source>
</evidence>
<evidence type="ECO:0000256" key="2">
    <source>
        <dbReference type="ARBA" id="ARBA00023125"/>
    </source>
</evidence>
<dbReference type="GO" id="GO:0003677">
    <property type="term" value="F:DNA binding"/>
    <property type="evidence" value="ECO:0007669"/>
    <property type="project" value="UniProtKB-KW"/>
</dbReference>
<dbReference type="InterPro" id="IPR008920">
    <property type="entry name" value="TF_FadR/GntR_C"/>
</dbReference>
<keyword evidence="6" id="KW-1185">Reference proteome</keyword>
<reference evidence="5 6" key="1">
    <citation type="journal article" date="2015" name="Antonie Van Leeuwenhoek">
        <title>Bosea vaviloviae sp. nov., a new species of slow-growing rhizobia isolated from nodules of the relict species Vavilovia formosa (Stev.) Fed.</title>
        <authorList>
            <person name="Safronova V.I."/>
            <person name="Kuznetsova I.G."/>
            <person name="Sazanova A.L."/>
            <person name="Kimeklis A.K."/>
            <person name="Belimov A.A."/>
            <person name="Andronov E.E."/>
            <person name="Pinaev A.G."/>
            <person name="Chizhevskaya E.P."/>
            <person name="Pukhaev A.R."/>
            <person name="Popov K.P."/>
            <person name="Willems A."/>
            <person name="Tikhonovich I.A."/>
        </authorList>
    </citation>
    <scope>NUCLEOTIDE SEQUENCE [LARGE SCALE GENOMIC DNA]</scope>
    <source>
        <strain evidence="5 6">Vaf18</strain>
    </source>
</reference>
<evidence type="ECO:0000256" key="1">
    <source>
        <dbReference type="ARBA" id="ARBA00023015"/>
    </source>
</evidence>
<dbReference type="Pfam" id="PF00392">
    <property type="entry name" value="GntR"/>
    <property type="match status" value="1"/>
</dbReference>
<evidence type="ECO:0000313" key="6">
    <source>
        <dbReference type="Proteomes" id="UP000094969"/>
    </source>
</evidence>
<dbReference type="SMART" id="SM00345">
    <property type="entry name" value="HTH_GNTR"/>
    <property type="match status" value="1"/>
</dbReference>
<dbReference type="RefSeq" id="WP_069688319.1">
    <property type="nucleotide sequence ID" value="NZ_CP017147.1"/>
</dbReference>
<sequence>MSNSPLALRIAGDIVARINSGDLSAGSHLATEALARQYQVSRSPVREALNVLAGDGVIENRPNRGFYVRSDIDVAGLAKPVLAVRAADADPYFTFAEDWLNDRIEGELTEQAVRDRYRLTRSQAQDLFVRAVQEGWAEPKPGYGWRLRPVAKTSEAFEQIYRFRAVIEPAAIMEPTFRFDRAAAVSLRRVQEKLAQGQLGGLTPEAMRSAGAGFHEELIRMAGNPMFLFALERANQFRRLIEYRLKVDPQRIVAQSIEHVQILDLLERGDNLEAAHVMRRHLNGALAVKSPVVQAEFAPVPRG</sequence>
<accession>A0A1D7TVE9</accession>
<dbReference type="PANTHER" id="PTHR43537">
    <property type="entry name" value="TRANSCRIPTIONAL REGULATOR, GNTR FAMILY"/>
    <property type="match status" value="1"/>
</dbReference>
<dbReference type="PROSITE" id="PS50949">
    <property type="entry name" value="HTH_GNTR"/>
    <property type="match status" value="1"/>
</dbReference>
<evidence type="ECO:0000259" key="4">
    <source>
        <dbReference type="PROSITE" id="PS50949"/>
    </source>
</evidence>
<dbReference type="OrthoDB" id="7005926at2"/>
<dbReference type="GO" id="GO:0003700">
    <property type="term" value="F:DNA-binding transcription factor activity"/>
    <property type="evidence" value="ECO:0007669"/>
    <property type="project" value="InterPro"/>
</dbReference>
<proteinExistence type="predicted"/>
<dbReference type="KEGG" id="bvv:BHK69_00015"/>
<dbReference type="AlphaFoldDB" id="A0A1D7TVE9"/>